<reference evidence="1" key="2">
    <citation type="submission" date="2022-01" db="EMBL/GenBank/DDBJ databases">
        <authorList>
            <person name="Yamashiro T."/>
            <person name="Shiraishi A."/>
            <person name="Satake H."/>
            <person name="Nakayama K."/>
        </authorList>
    </citation>
    <scope>NUCLEOTIDE SEQUENCE</scope>
</reference>
<comment type="caution">
    <text evidence="1">The sequence shown here is derived from an EMBL/GenBank/DDBJ whole genome shotgun (WGS) entry which is preliminary data.</text>
</comment>
<dbReference type="EMBL" id="BQNB010017444">
    <property type="protein sequence ID" value="GJT63244.1"/>
    <property type="molecule type" value="Genomic_DNA"/>
</dbReference>
<organism evidence="1 2">
    <name type="scientific">Tanacetum coccineum</name>
    <dbReference type="NCBI Taxonomy" id="301880"/>
    <lineage>
        <taxon>Eukaryota</taxon>
        <taxon>Viridiplantae</taxon>
        <taxon>Streptophyta</taxon>
        <taxon>Embryophyta</taxon>
        <taxon>Tracheophyta</taxon>
        <taxon>Spermatophyta</taxon>
        <taxon>Magnoliopsida</taxon>
        <taxon>eudicotyledons</taxon>
        <taxon>Gunneridae</taxon>
        <taxon>Pentapetalae</taxon>
        <taxon>asterids</taxon>
        <taxon>campanulids</taxon>
        <taxon>Asterales</taxon>
        <taxon>Asteraceae</taxon>
        <taxon>Asteroideae</taxon>
        <taxon>Anthemideae</taxon>
        <taxon>Anthemidinae</taxon>
        <taxon>Tanacetum</taxon>
    </lineage>
</organism>
<reference evidence="1" key="1">
    <citation type="journal article" date="2022" name="Int. J. Mol. Sci.">
        <title>Draft Genome of Tanacetum Coccineum: Genomic Comparison of Closely Related Tanacetum-Family Plants.</title>
        <authorList>
            <person name="Yamashiro T."/>
            <person name="Shiraishi A."/>
            <person name="Nakayama K."/>
            <person name="Satake H."/>
        </authorList>
    </citation>
    <scope>NUCLEOTIDE SEQUENCE</scope>
</reference>
<proteinExistence type="predicted"/>
<protein>
    <submittedName>
        <fullName evidence="1">Uncharacterized protein</fullName>
    </submittedName>
</protein>
<accession>A0ABQ5FJT9</accession>
<evidence type="ECO:0000313" key="1">
    <source>
        <dbReference type="EMBL" id="GJT63244.1"/>
    </source>
</evidence>
<gene>
    <name evidence="1" type="ORF">Tco_1006777</name>
</gene>
<keyword evidence="2" id="KW-1185">Reference proteome</keyword>
<dbReference type="Proteomes" id="UP001151760">
    <property type="component" value="Unassembled WGS sequence"/>
</dbReference>
<evidence type="ECO:0000313" key="2">
    <source>
        <dbReference type="Proteomes" id="UP001151760"/>
    </source>
</evidence>
<name>A0ABQ5FJT9_9ASTR</name>
<sequence length="143" mass="16185">MKIKKKRIVDIAAQTPSANTIVLGMFKLDLEPLAPRLLKNREAHIDYLKADIVRGIVKQAKAKQPLDNELDIAYKHAQQIQELLVYVRDTCPNAIKYSAKKVVVTPKNNVKKVRFVEPLTSSAHKTVESSYIHQILTHTYAPT</sequence>